<proteinExistence type="predicted"/>
<organism evidence="1">
    <name type="scientific">uncultured Caudovirales phage</name>
    <dbReference type="NCBI Taxonomy" id="2100421"/>
    <lineage>
        <taxon>Viruses</taxon>
        <taxon>Duplodnaviria</taxon>
        <taxon>Heunggongvirae</taxon>
        <taxon>Uroviricota</taxon>
        <taxon>Caudoviricetes</taxon>
        <taxon>Peduoviridae</taxon>
        <taxon>Maltschvirus</taxon>
        <taxon>Maltschvirus maltsch</taxon>
    </lineage>
</organism>
<evidence type="ECO:0000313" key="1">
    <source>
        <dbReference type="EMBL" id="CAB5194942.1"/>
    </source>
</evidence>
<reference evidence="1" key="1">
    <citation type="submission" date="2020-05" db="EMBL/GenBank/DDBJ databases">
        <authorList>
            <person name="Chiriac C."/>
            <person name="Salcher M."/>
            <person name="Ghai R."/>
            <person name="Kavagutti S V."/>
        </authorList>
    </citation>
    <scope>NUCLEOTIDE SEQUENCE</scope>
</reference>
<accession>A0A6J7WFT1</accession>
<sequence>MAMTKEERNAKDREYYQLNKEKLREKKLKLRIKNIEKVRSRARELYAINKEKNKIKYDMTKERKSAYHKKYREENKEKLAAKKIDWYKKNKEVITLKINLYKEKNKEKILQQKKNYRENNPEKILADCAKRRASRIQRTPCWLTDKCLKKIETIYAKAKKLEEKTGIKHHVDHIIPLQGKLVSGLHVPSNLRVVTAKENISKNNKYHVN</sequence>
<dbReference type="CDD" id="cd00085">
    <property type="entry name" value="HNHc"/>
    <property type="match status" value="1"/>
</dbReference>
<protein>
    <submittedName>
        <fullName evidence="1">HNHc domain containing protein</fullName>
    </submittedName>
</protein>
<dbReference type="InterPro" id="IPR003615">
    <property type="entry name" value="HNH_nuc"/>
</dbReference>
<gene>
    <name evidence="1" type="ORF">UFOVP177_46</name>
</gene>
<dbReference type="EMBL" id="LR798223">
    <property type="protein sequence ID" value="CAB5194942.1"/>
    <property type="molecule type" value="Genomic_DNA"/>
</dbReference>
<name>A0A6J7WFT1_9CAUD</name>